<evidence type="ECO:0000313" key="2">
    <source>
        <dbReference type="Proteomes" id="UP000008207"/>
    </source>
</evidence>
<name>B8IU95_METNO</name>
<evidence type="ECO:0000313" key="1">
    <source>
        <dbReference type="EMBL" id="ACL55140.1"/>
    </source>
</evidence>
<protein>
    <submittedName>
        <fullName evidence="1">Uncharacterized protein</fullName>
    </submittedName>
</protein>
<dbReference type="KEGG" id="mno:Mnod_0091"/>
<proteinExistence type="predicted"/>
<dbReference type="Proteomes" id="UP000008207">
    <property type="component" value="Chromosome"/>
</dbReference>
<sequence length="64" mass="7242">MEDANVCVSHSIQGVEAWVVMQNEFHRRLKAFVSRDLALTNGMKLRSRENIQMSIGPKDIIGDV</sequence>
<dbReference type="AlphaFoldDB" id="B8IU95"/>
<organism evidence="1 2">
    <name type="scientific">Methylobacterium nodulans (strain LMG 21967 / CNCM I-2342 / ORS 2060)</name>
    <dbReference type="NCBI Taxonomy" id="460265"/>
    <lineage>
        <taxon>Bacteria</taxon>
        <taxon>Pseudomonadati</taxon>
        <taxon>Pseudomonadota</taxon>
        <taxon>Alphaproteobacteria</taxon>
        <taxon>Hyphomicrobiales</taxon>
        <taxon>Methylobacteriaceae</taxon>
        <taxon>Methylobacterium</taxon>
    </lineage>
</organism>
<dbReference type="EMBL" id="CP001349">
    <property type="protein sequence ID" value="ACL55140.1"/>
    <property type="molecule type" value="Genomic_DNA"/>
</dbReference>
<gene>
    <name evidence="1" type="ordered locus">Mnod_0091</name>
</gene>
<keyword evidence="2" id="KW-1185">Reference proteome</keyword>
<dbReference type="RefSeq" id="WP_012634379.1">
    <property type="nucleotide sequence ID" value="NC_011894.1"/>
</dbReference>
<dbReference type="HOGENOM" id="CLU_2862673_0_0_5"/>
<accession>B8IU95</accession>
<reference evidence="1 2" key="1">
    <citation type="submission" date="2009-01" db="EMBL/GenBank/DDBJ databases">
        <title>Complete sequence of chromosome of Methylobacterium nodulans ORS 2060.</title>
        <authorList>
            <consortium name="US DOE Joint Genome Institute"/>
            <person name="Lucas S."/>
            <person name="Copeland A."/>
            <person name="Lapidus A."/>
            <person name="Glavina del Rio T."/>
            <person name="Dalin E."/>
            <person name="Tice H."/>
            <person name="Bruce D."/>
            <person name="Goodwin L."/>
            <person name="Pitluck S."/>
            <person name="Sims D."/>
            <person name="Brettin T."/>
            <person name="Detter J.C."/>
            <person name="Han C."/>
            <person name="Larimer F."/>
            <person name="Land M."/>
            <person name="Hauser L."/>
            <person name="Kyrpides N."/>
            <person name="Ivanova N."/>
            <person name="Marx C.J."/>
            <person name="Richardson P."/>
        </authorList>
    </citation>
    <scope>NUCLEOTIDE SEQUENCE [LARGE SCALE GENOMIC DNA]</scope>
    <source>
        <strain evidence="2">LMG 21967 / CNCM I-2342 / ORS 2060</strain>
    </source>
</reference>